<reference evidence="2 3" key="1">
    <citation type="journal article" date="2016" name="Front. Microbiol.">
        <title>Genomic Resource of Rice Seed Associated Bacteria.</title>
        <authorList>
            <person name="Midha S."/>
            <person name="Bansal K."/>
            <person name="Sharma S."/>
            <person name="Kumar N."/>
            <person name="Patil P.P."/>
            <person name="Chaudhry V."/>
            <person name="Patil P.B."/>
        </authorList>
    </citation>
    <scope>NUCLEOTIDE SEQUENCE [LARGE SCALE GENOMIC DNA]</scope>
    <source>
        <strain evidence="2 3">NS220</strain>
    </source>
</reference>
<protein>
    <submittedName>
        <fullName evidence="2">Uncharacterized protein</fullName>
    </submittedName>
</protein>
<proteinExistence type="predicted"/>
<comment type="caution">
    <text evidence="2">The sequence shown here is derived from an EMBL/GenBank/DDBJ whole genome shotgun (WGS) entry which is preliminary data.</text>
</comment>
<feature type="compositionally biased region" description="Polar residues" evidence="1">
    <location>
        <begin position="19"/>
        <end position="30"/>
    </location>
</feature>
<sequence>MGRRWGRRPPGARWAEAASSPSCTPTSQLGSRVSAEEAWALVRGSQGECRGYPDDFVVIEPE</sequence>
<dbReference type="PATRIC" id="fig|2033.6.peg.2685"/>
<dbReference type="AlphaFoldDB" id="A0A147EXJ5"/>
<evidence type="ECO:0000313" key="2">
    <source>
        <dbReference type="EMBL" id="KTR94667.1"/>
    </source>
</evidence>
<evidence type="ECO:0000313" key="3">
    <source>
        <dbReference type="Proteomes" id="UP000075025"/>
    </source>
</evidence>
<accession>A0A147EXJ5</accession>
<dbReference type="EMBL" id="LDRT01000049">
    <property type="protein sequence ID" value="KTR94667.1"/>
    <property type="molecule type" value="Genomic_DNA"/>
</dbReference>
<dbReference type="Proteomes" id="UP000075025">
    <property type="component" value="Unassembled WGS sequence"/>
</dbReference>
<organism evidence="2 3">
    <name type="scientific">Microbacterium testaceum</name>
    <name type="common">Aureobacterium testaceum</name>
    <name type="synonym">Brevibacterium testaceum</name>
    <dbReference type="NCBI Taxonomy" id="2033"/>
    <lineage>
        <taxon>Bacteria</taxon>
        <taxon>Bacillati</taxon>
        <taxon>Actinomycetota</taxon>
        <taxon>Actinomycetes</taxon>
        <taxon>Micrococcales</taxon>
        <taxon>Microbacteriaceae</taxon>
        <taxon>Microbacterium</taxon>
    </lineage>
</organism>
<name>A0A147EXJ5_MICTE</name>
<evidence type="ECO:0000256" key="1">
    <source>
        <dbReference type="SAM" id="MobiDB-lite"/>
    </source>
</evidence>
<feature type="region of interest" description="Disordered" evidence="1">
    <location>
        <begin position="1"/>
        <end position="30"/>
    </location>
</feature>
<gene>
    <name evidence="2" type="ORF">NS220_08375</name>
</gene>